<keyword evidence="2" id="KW-1185">Reference proteome</keyword>
<protein>
    <submittedName>
        <fullName evidence="1">Capsular polysaccharide biosynthesis protein</fullName>
    </submittedName>
</protein>
<reference evidence="1 2" key="1">
    <citation type="journal article" date="2021" name="Sci. Rep.">
        <title>The distribution of antibiotic resistance genes in chicken gut microbiota commensals.</title>
        <authorList>
            <person name="Juricova H."/>
            <person name="Matiasovicova J."/>
            <person name="Kubasova T."/>
            <person name="Cejkova D."/>
            <person name="Rychlik I."/>
        </authorList>
    </citation>
    <scope>NUCLEOTIDE SEQUENCE [LARGE SCALE GENOMIC DNA]</scope>
    <source>
        <strain evidence="1 2">An829</strain>
    </source>
</reference>
<dbReference type="Pfam" id="PF05159">
    <property type="entry name" value="Capsule_synth"/>
    <property type="match status" value="1"/>
</dbReference>
<dbReference type="InterPro" id="IPR007833">
    <property type="entry name" value="Capsule_polysaccharide_synth"/>
</dbReference>
<gene>
    <name evidence="1" type="ORF">H6A60_11440</name>
</gene>
<evidence type="ECO:0000313" key="2">
    <source>
        <dbReference type="Proteomes" id="UP000715095"/>
    </source>
</evidence>
<name>A0ABS2DUT4_9BURK</name>
<accession>A0ABS2DUT4</accession>
<dbReference type="Proteomes" id="UP000715095">
    <property type="component" value="Unassembled WGS sequence"/>
</dbReference>
<evidence type="ECO:0000313" key="1">
    <source>
        <dbReference type="EMBL" id="MBM6705078.1"/>
    </source>
</evidence>
<feature type="non-terminal residue" evidence="1">
    <location>
        <position position="1"/>
    </location>
</feature>
<organism evidence="1 2">
    <name type="scientific">Sutterella massiliensis</name>
    <dbReference type="NCBI Taxonomy" id="1816689"/>
    <lineage>
        <taxon>Bacteria</taxon>
        <taxon>Pseudomonadati</taxon>
        <taxon>Pseudomonadota</taxon>
        <taxon>Betaproteobacteria</taxon>
        <taxon>Burkholderiales</taxon>
        <taxon>Sutterellaceae</taxon>
        <taxon>Sutterella</taxon>
    </lineage>
</organism>
<comment type="caution">
    <text evidence="1">The sequence shown here is derived from an EMBL/GenBank/DDBJ whole genome shotgun (WGS) entry which is preliminary data.</text>
</comment>
<dbReference type="EMBL" id="JACJJC010000095">
    <property type="protein sequence ID" value="MBM6705078.1"/>
    <property type="molecule type" value="Genomic_DNA"/>
</dbReference>
<proteinExistence type="predicted"/>
<sequence>DGIYFDPKRPSHLEAILRTIRRRKDLPRLLKRAEVIRDTITSHHLTKYNVNGAKENLSFLEKIPLDKNVILVTGQVDDDASVLRGGGRIRSNRELLEKARQENPEAFIVYKPHPDVESGNRNGKIPEKVLQRNCDLVARGCSLEDLWPYISELHTLTSLSGFEALLRGKKVTTYGRPFYAGWGLTTDKTAERKTNTPLIIDELVAGSLILYPRYWDWQTSQFCRPEDVCSRLMNKEQMDVSLWIKFCRTGRNFLNLWLRK</sequence>